<dbReference type="InterPro" id="IPR050250">
    <property type="entry name" value="Macrolide_Exporter_MacB"/>
</dbReference>
<feature type="transmembrane region" description="Helical" evidence="7">
    <location>
        <begin position="279"/>
        <end position="306"/>
    </location>
</feature>
<gene>
    <name evidence="10" type="ORF">BIW53_10750</name>
</gene>
<dbReference type="GO" id="GO:0005886">
    <property type="term" value="C:plasma membrane"/>
    <property type="evidence" value="ECO:0007669"/>
    <property type="project" value="UniProtKB-SubCell"/>
</dbReference>
<organism evidence="10 11">
    <name type="scientific">Pseudoalteromonas byunsanensis</name>
    <dbReference type="NCBI Taxonomy" id="327939"/>
    <lineage>
        <taxon>Bacteria</taxon>
        <taxon>Pseudomonadati</taxon>
        <taxon>Pseudomonadota</taxon>
        <taxon>Gammaproteobacteria</taxon>
        <taxon>Alteromonadales</taxon>
        <taxon>Pseudoalteromonadaceae</taxon>
        <taxon>Pseudoalteromonas</taxon>
    </lineage>
</organism>
<sequence>MNILLVFKEVLFNRWTSFLLIVQISLVIIVLSNVALIYEDKAQSLAEKSGMPEEHILTLMVRQSSDDVDVEQQVKKIQSLLEDINGVEGVTTINGVPLSSGAGWQQEFSTVADVQADKVNTTLYMVNSAALSALDLKLEKGRFFEAHEVQFSNASDYNLPHLAIINKATEKRLFDDQSAVGKLIYMPEDLQNPMTVIGVVEELKGVWPKSPSYDFSVMVPRVDLAFRTFYMIRHERPITTEFSEKITSLINNEIKTVLVERVNSLKDVKRKSFQDNISLLGVLNFIALILVLLTLSCVFVISFFEVKRQKKNVAIKFSLGYSRKNILGYFLWRNILVYIVVVVISLPINIYASNYTSLLYGTPTLSWLELSSVVLLIGTVVIMATAFPSWLATKTEVARLLK</sequence>
<dbReference type="Proteomes" id="UP000180253">
    <property type="component" value="Unassembled WGS sequence"/>
</dbReference>
<feature type="transmembrane region" description="Helical" evidence="7">
    <location>
        <begin position="370"/>
        <end position="392"/>
    </location>
</feature>
<proteinExistence type="inferred from homology"/>
<keyword evidence="5 7" id="KW-0472">Membrane</keyword>
<feature type="transmembrane region" description="Helical" evidence="7">
    <location>
        <begin position="12"/>
        <end position="38"/>
    </location>
</feature>
<dbReference type="PANTHER" id="PTHR30572">
    <property type="entry name" value="MEMBRANE COMPONENT OF TRANSPORTER-RELATED"/>
    <property type="match status" value="1"/>
</dbReference>
<evidence type="ECO:0000256" key="5">
    <source>
        <dbReference type="ARBA" id="ARBA00023136"/>
    </source>
</evidence>
<evidence type="ECO:0000313" key="11">
    <source>
        <dbReference type="Proteomes" id="UP000180253"/>
    </source>
</evidence>
<keyword evidence="2" id="KW-1003">Cell membrane</keyword>
<evidence type="ECO:0000313" key="10">
    <source>
        <dbReference type="EMBL" id="OHU95196.1"/>
    </source>
</evidence>
<comment type="caution">
    <text evidence="10">The sequence shown here is derived from an EMBL/GenBank/DDBJ whole genome shotgun (WGS) entry which is preliminary data.</text>
</comment>
<feature type="domain" description="ABC3 transporter permease C-terminal" evidence="8">
    <location>
        <begin position="284"/>
        <end position="396"/>
    </location>
</feature>
<keyword evidence="11" id="KW-1185">Reference proteome</keyword>
<dbReference type="GO" id="GO:0022857">
    <property type="term" value="F:transmembrane transporter activity"/>
    <property type="evidence" value="ECO:0007669"/>
    <property type="project" value="TreeGrafter"/>
</dbReference>
<evidence type="ECO:0000256" key="1">
    <source>
        <dbReference type="ARBA" id="ARBA00004651"/>
    </source>
</evidence>
<evidence type="ECO:0000256" key="6">
    <source>
        <dbReference type="ARBA" id="ARBA00038076"/>
    </source>
</evidence>
<evidence type="ECO:0000256" key="3">
    <source>
        <dbReference type="ARBA" id="ARBA00022692"/>
    </source>
</evidence>
<keyword evidence="3 7" id="KW-0812">Transmembrane</keyword>
<dbReference type="EMBL" id="MNAN01000031">
    <property type="protein sequence ID" value="OHU95196.1"/>
    <property type="molecule type" value="Genomic_DNA"/>
</dbReference>
<dbReference type="PANTHER" id="PTHR30572:SF4">
    <property type="entry name" value="ABC TRANSPORTER PERMEASE YTRF"/>
    <property type="match status" value="1"/>
</dbReference>
<dbReference type="AlphaFoldDB" id="A0A1S1N1X1"/>
<accession>A0A1S1N1X1</accession>
<name>A0A1S1N1X1_9GAMM</name>
<dbReference type="STRING" id="327939.BIW53_10750"/>
<protein>
    <recommendedName>
        <fullName evidence="12">Cell division protein FtsX</fullName>
    </recommendedName>
</protein>
<dbReference type="OrthoDB" id="9770036at2"/>
<feature type="transmembrane region" description="Helical" evidence="7">
    <location>
        <begin position="326"/>
        <end position="350"/>
    </location>
</feature>
<dbReference type="InterPro" id="IPR025857">
    <property type="entry name" value="MacB_PCD"/>
</dbReference>
<evidence type="ECO:0008006" key="12">
    <source>
        <dbReference type="Google" id="ProtNLM"/>
    </source>
</evidence>
<dbReference type="Pfam" id="PF12704">
    <property type="entry name" value="MacB_PCD"/>
    <property type="match status" value="1"/>
</dbReference>
<comment type="subcellular location">
    <subcellularLocation>
        <location evidence="1">Cell membrane</location>
        <topology evidence="1">Multi-pass membrane protein</topology>
    </subcellularLocation>
</comment>
<dbReference type="RefSeq" id="WP_070991880.1">
    <property type="nucleotide sequence ID" value="NZ_CBCSHD010000002.1"/>
</dbReference>
<keyword evidence="4 7" id="KW-1133">Transmembrane helix</keyword>
<comment type="similarity">
    <text evidence="6">Belongs to the ABC-4 integral membrane protein family.</text>
</comment>
<evidence type="ECO:0000256" key="7">
    <source>
        <dbReference type="SAM" id="Phobius"/>
    </source>
</evidence>
<dbReference type="Pfam" id="PF02687">
    <property type="entry name" value="FtsX"/>
    <property type="match status" value="1"/>
</dbReference>
<feature type="domain" description="MacB-like periplasmic core" evidence="9">
    <location>
        <begin position="54"/>
        <end position="229"/>
    </location>
</feature>
<evidence type="ECO:0000256" key="4">
    <source>
        <dbReference type="ARBA" id="ARBA00022989"/>
    </source>
</evidence>
<evidence type="ECO:0000256" key="2">
    <source>
        <dbReference type="ARBA" id="ARBA00022475"/>
    </source>
</evidence>
<evidence type="ECO:0000259" key="9">
    <source>
        <dbReference type="Pfam" id="PF12704"/>
    </source>
</evidence>
<evidence type="ECO:0000259" key="8">
    <source>
        <dbReference type="Pfam" id="PF02687"/>
    </source>
</evidence>
<dbReference type="InterPro" id="IPR003838">
    <property type="entry name" value="ABC3_permease_C"/>
</dbReference>
<reference evidence="10 11" key="1">
    <citation type="submission" date="2016-10" db="EMBL/GenBank/DDBJ databases">
        <title>Pseudoalteromonas amylolytica sp. nov., isolated from the surface seawater.</title>
        <authorList>
            <person name="Wu Y.-H."/>
            <person name="Cheng H."/>
            <person name="Jin X.-B."/>
            <person name="Wang C.-S."/>
            <person name="Xu X.-W."/>
        </authorList>
    </citation>
    <scope>NUCLEOTIDE SEQUENCE [LARGE SCALE GENOMIC DNA]</scope>
    <source>
        <strain evidence="10 11">JCM 12483</strain>
    </source>
</reference>